<keyword evidence="2" id="KW-0472">Membrane</keyword>
<keyword evidence="2" id="KW-1133">Transmembrane helix</keyword>
<feature type="compositionally biased region" description="Low complexity" evidence="1">
    <location>
        <begin position="49"/>
        <end position="64"/>
    </location>
</feature>
<organism evidence="3">
    <name type="scientific">Geladintestivirus 4</name>
    <dbReference type="NCBI Taxonomy" id="3233136"/>
    <lineage>
        <taxon>Viruses</taxon>
        <taxon>Duplodnaviria</taxon>
        <taxon>Heunggongvirae</taxon>
        <taxon>Uroviricota</taxon>
        <taxon>Caudoviricetes</taxon>
        <taxon>Crassvirales</taxon>
    </lineage>
</organism>
<evidence type="ECO:0000256" key="1">
    <source>
        <dbReference type="SAM" id="MobiDB-lite"/>
    </source>
</evidence>
<evidence type="ECO:0000313" key="3">
    <source>
        <dbReference type="EMBL" id="XCN99950.1"/>
    </source>
</evidence>
<accession>A0AAU8MHL7</accession>
<name>A0AAU8MHL7_9CAUD</name>
<feature type="region of interest" description="Disordered" evidence="1">
    <location>
        <begin position="49"/>
        <end position="108"/>
    </location>
</feature>
<sequence length="1247" mass="138523">MTGKVKRRSLRCGGRPKADFGSIFTSYIAPVLGVAGAVADSAVASHQNNVSASNTNTNTGNDGAQSSTPKVDTAGLNKLNVPDPVPSTPSGFSQVKLPSDSTKAPVPANRLGGRHKCWIGAAIGAATSIASSIFGNSAKKKQERLARSQKDWQDSIQEASAMTAALNNSSDYQEDYLRQFRTAARLGKTLGANKIYITDGGDAVKVDNNTYLLQGGSHEDINETGQTGIGINVGGNQVEAEGGEVAQKKGNNLRIFSAQPILGGISPAQAVLRGYNKDAVFSQQQAFKKRNGLKDDGSKAKHGTEVPYKRIHINKDGTFTDTLNNKNYTTSATNGEDVVITGKANHWKEAGKKNTSSYFDPMGAVNFVTAVGAPILNANPSNVVGSIRDSKNASDFLKHYMMQDTGGFVNTKWAKEHPYLSLGINTIGDIGLGIGANKGIDILRSPMNYGKYGYKLNKLYKKAGLLDRGEYKTAQENYEKLLDYYTGKRPYNKGELDYTYDVKVRDNVERKNPDIFYSYVTPNKVERSIFRDTYRKKATDNAFTEMHTPIRYGFNKGNVVDYDDLMNHNPEYYKFLEETNLPWNEQSTVDAFLKRQQTSLRGVYASDYDSDVRIKNYLTQIQAKRKGGDRLNTNGGLYTSNSTGIANAFKNPVDGVSNGYIGKLHYDFEIDRNKPIAEQLRKARSKIVRGGNNNVLAGTKYYNESIKNARQKGAVAIEDNYGRSNGDVLNVTERVYLPGSAKQQNITLQDLQKYSAQENQRGRWNTQGVTKETGDDELFIPKEYNRFDDFINEARIFMQPKREYDYNKVHKFYSDLIDKMRSRSKYRNKLIDMSRRLRRRNERNSDFFNVTNEIPIDFDIGGRINLRYGGLTSKDRGSSKHHYPNVSSKDFAGGGRSYPIPTKVDAVDALRLAGLHGRSDVRSKIYSKYPSLRPKARTGIYVPFNKRYTPIDEAPDYNDIEINGGNALGTNEVVATAKRIKPTYLTPNNDARKLLEAPETPYRGLSRNKSRTIFSGGDYLGLGIDTLAALSTGLINYNSAGNYYLPDRAPIISASKLPTNYNVAPQIEEIKRYRDNLTRDTYNNTSSSVAALNRAGSINLNALSELSKLWATKENEENKMLTEDAKNQQAVAVQNAQNEMARSSEIAKIKNEAEQSKANALNVGLSGLSQAWTNFWTAGRTAYEDDQSRRAAIASSKEATPTRLIEMGYDLSPDIINALYQNATDNRTRRFYLSKLSPKSRLRYGIN</sequence>
<feature type="region of interest" description="Disordered" evidence="1">
    <location>
        <begin position="874"/>
        <end position="894"/>
    </location>
</feature>
<reference evidence="3" key="1">
    <citation type="submission" date="2024-06" db="EMBL/GenBank/DDBJ databases">
        <title>Intestivirid acquisition increases across infancy in a wild primate population.</title>
        <authorList>
            <person name="Schneider-Creas I.A."/>
            <person name="Moya I.L."/>
            <person name="Chiou K.L."/>
            <person name="Baniel A."/>
            <person name="Azanaw Haile A."/>
            <person name="Kebede F."/>
            <person name="Abebe B."/>
            <person name="Snyder-Mackler N."/>
            <person name="Varsani A."/>
        </authorList>
    </citation>
    <scope>NUCLEOTIDE SEQUENCE</scope>
    <source>
        <strain evidence="3">Int_RNL_2017_0055_MCB</strain>
    </source>
</reference>
<dbReference type="EMBL" id="PP965494">
    <property type="protein sequence ID" value="XCN99950.1"/>
    <property type="molecule type" value="Genomic_DNA"/>
</dbReference>
<protein>
    <submittedName>
        <fullName evidence="3">Uncharacterized protein</fullName>
    </submittedName>
</protein>
<evidence type="ECO:0000256" key="2">
    <source>
        <dbReference type="SAM" id="Phobius"/>
    </source>
</evidence>
<keyword evidence="2" id="KW-0812">Transmembrane</keyword>
<feature type="transmembrane region" description="Helical" evidence="2">
    <location>
        <begin position="20"/>
        <end position="39"/>
    </location>
</feature>
<proteinExistence type="predicted"/>